<comment type="subcellular location">
    <subcellularLocation>
        <location evidence="1 6">Secreted</location>
    </subcellularLocation>
</comment>
<evidence type="ECO:0000256" key="1">
    <source>
        <dbReference type="ARBA" id="ARBA00004613"/>
    </source>
</evidence>
<evidence type="ECO:0000256" key="3">
    <source>
        <dbReference type="ARBA" id="ARBA00022471"/>
    </source>
</evidence>
<evidence type="ECO:0000256" key="4">
    <source>
        <dbReference type="ARBA" id="ARBA00022525"/>
    </source>
</evidence>
<comment type="similarity">
    <text evidence="2 6">Belongs to the plant self-incompatibility (S1) protein family.</text>
</comment>
<keyword evidence="3 6" id="KW-0713">Self-incompatibility</keyword>
<dbReference type="GO" id="GO:0060320">
    <property type="term" value="P:rejection of self pollen"/>
    <property type="evidence" value="ECO:0007669"/>
    <property type="project" value="UniProtKB-KW"/>
</dbReference>
<dbReference type="InterPro" id="IPR010264">
    <property type="entry name" value="Self-incomp_S1"/>
</dbReference>
<dbReference type="eggNOG" id="ENOG502SAT5">
    <property type="taxonomic scope" value="Eukaryota"/>
</dbReference>
<feature type="chain" id="PRO_5025098191" description="S-protein homolog" evidence="6">
    <location>
        <begin position="25"/>
        <end position="152"/>
    </location>
</feature>
<dbReference type="InParanoid" id="B9RWQ8"/>
<sequence>MAPSSCTLFSLILLVANFYHPVLSWQPQVVEKPRVRFCFKFTVHVINGLSTNQHPLFIHCQSRDDDLGGHTLYKGGDFNFRFGVKFIGPKTWFTCDMTWGSKHQHVDVFRQKIEGSMCCNDGGNICYWRAQDDGIYFSVDNEMWLLRYDWLQ</sequence>
<dbReference type="Pfam" id="PF05938">
    <property type="entry name" value="Self-incomp_S1"/>
    <property type="match status" value="1"/>
</dbReference>
<reference evidence="8" key="1">
    <citation type="journal article" date="2010" name="Nat. Biotechnol.">
        <title>Draft genome sequence of the oilseed species Ricinus communis.</title>
        <authorList>
            <person name="Chan A.P."/>
            <person name="Crabtree J."/>
            <person name="Zhao Q."/>
            <person name="Lorenzi H."/>
            <person name="Orvis J."/>
            <person name="Puiu D."/>
            <person name="Melake-Berhan A."/>
            <person name="Jones K.M."/>
            <person name="Redman J."/>
            <person name="Chen G."/>
            <person name="Cahoon E.B."/>
            <person name="Gedil M."/>
            <person name="Stanke M."/>
            <person name="Haas B.J."/>
            <person name="Wortman J.R."/>
            <person name="Fraser-Liggett C.M."/>
            <person name="Ravel J."/>
            <person name="Rabinowicz P.D."/>
        </authorList>
    </citation>
    <scope>NUCLEOTIDE SEQUENCE [LARGE SCALE GENOMIC DNA]</scope>
    <source>
        <strain evidence="8">cv. Hale</strain>
    </source>
</reference>
<dbReference type="EMBL" id="EQ973823">
    <property type="protein sequence ID" value="EEF44310.1"/>
    <property type="molecule type" value="Genomic_DNA"/>
</dbReference>
<evidence type="ECO:0000256" key="5">
    <source>
        <dbReference type="ARBA" id="ARBA00022729"/>
    </source>
</evidence>
<dbReference type="KEGG" id="rcu:8265670"/>
<dbReference type="Proteomes" id="UP000008311">
    <property type="component" value="Unassembled WGS sequence"/>
</dbReference>
<keyword evidence="4 6" id="KW-0964">Secreted</keyword>
<gene>
    <name evidence="7" type="ORF">RCOM_1023590</name>
</gene>
<keyword evidence="8" id="KW-1185">Reference proteome</keyword>
<organism evidence="7 8">
    <name type="scientific">Ricinus communis</name>
    <name type="common">Castor bean</name>
    <dbReference type="NCBI Taxonomy" id="3988"/>
    <lineage>
        <taxon>Eukaryota</taxon>
        <taxon>Viridiplantae</taxon>
        <taxon>Streptophyta</taxon>
        <taxon>Embryophyta</taxon>
        <taxon>Tracheophyta</taxon>
        <taxon>Spermatophyta</taxon>
        <taxon>Magnoliopsida</taxon>
        <taxon>eudicotyledons</taxon>
        <taxon>Gunneridae</taxon>
        <taxon>Pentapetalae</taxon>
        <taxon>rosids</taxon>
        <taxon>fabids</taxon>
        <taxon>Malpighiales</taxon>
        <taxon>Euphorbiaceae</taxon>
        <taxon>Acalyphoideae</taxon>
        <taxon>Acalypheae</taxon>
        <taxon>Ricinus</taxon>
    </lineage>
</organism>
<dbReference type="AlphaFoldDB" id="B9RWQ8"/>
<evidence type="ECO:0000313" key="7">
    <source>
        <dbReference type="EMBL" id="EEF44310.1"/>
    </source>
</evidence>
<keyword evidence="5 6" id="KW-0732">Signal</keyword>
<accession>B9RWQ8</accession>
<dbReference type="PANTHER" id="PTHR31232:SF137">
    <property type="entry name" value="S-PROTEIN HOMOLOG"/>
    <property type="match status" value="1"/>
</dbReference>
<evidence type="ECO:0000313" key="8">
    <source>
        <dbReference type="Proteomes" id="UP000008311"/>
    </source>
</evidence>
<name>B9RWQ8_RICCO</name>
<evidence type="ECO:0000256" key="6">
    <source>
        <dbReference type="RuleBase" id="RU367044"/>
    </source>
</evidence>
<evidence type="ECO:0000256" key="2">
    <source>
        <dbReference type="ARBA" id="ARBA00005581"/>
    </source>
</evidence>
<dbReference type="GO" id="GO:0005576">
    <property type="term" value="C:extracellular region"/>
    <property type="evidence" value="ECO:0007669"/>
    <property type="project" value="UniProtKB-SubCell"/>
</dbReference>
<dbReference type="PANTHER" id="PTHR31232">
    <property type="match status" value="1"/>
</dbReference>
<protein>
    <recommendedName>
        <fullName evidence="6">S-protein homolog</fullName>
    </recommendedName>
</protein>
<dbReference type="OrthoDB" id="845443at2759"/>
<proteinExistence type="inferred from homology"/>
<feature type="signal peptide" evidence="6">
    <location>
        <begin position="1"/>
        <end position="24"/>
    </location>
</feature>